<dbReference type="RefSeq" id="WP_028286536.1">
    <property type="nucleotide sequence ID" value="NZ_BMLF01000001.1"/>
</dbReference>
<dbReference type="SUPFAM" id="SSF53822">
    <property type="entry name" value="Periplasmic binding protein-like I"/>
    <property type="match status" value="1"/>
</dbReference>
<accession>A0A917STB8</accession>
<comment type="similarity">
    <text evidence="1">Belongs to the leucine-binding protein family.</text>
</comment>
<keyword evidence="7" id="KW-1185">Reference proteome</keyword>
<keyword evidence="3" id="KW-0813">Transport</keyword>
<feature type="chain" id="PRO_5037954759" evidence="4">
    <location>
        <begin position="35"/>
        <end position="392"/>
    </location>
</feature>
<evidence type="ECO:0000256" key="3">
    <source>
        <dbReference type="ARBA" id="ARBA00022970"/>
    </source>
</evidence>
<dbReference type="PANTHER" id="PTHR30483">
    <property type="entry name" value="LEUCINE-SPECIFIC-BINDING PROTEIN"/>
    <property type="match status" value="1"/>
</dbReference>
<evidence type="ECO:0000256" key="2">
    <source>
        <dbReference type="ARBA" id="ARBA00022729"/>
    </source>
</evidence>
<dbReference type="GO" id="GO:0006865">
    <property type="term" value="P:amino acid transport"/>
    <property type="evidence" value="ECO:0007669"/>
    <property type="project" value="UniProtKB-KW"/>
</dbReference>
<reference evidence="6" key="2">
    <citation type="submission" date="2020-09" db="EMBL/GenBank/DDBJ databases">
        <authorList>
            <person name="Sun Q."/>
            <person name="Zhou Y."/>
        </authorList>
    </citation>
    <scope>NUCLEOTIDE SEQUENCE</scope>
    <source>
        <strain evidence="6">CGMCC 1.6293</strain>
    </source>
</reference>
<dbReference type="EMBL" id="BMLF01000001">
    <property type="protein sequence ID" value="GGL96015.1"/>
    <property type="molecule type" value="Genomic_DNA"/>
</dbReference>
<evidence type="ECO:0000313" key="6">
    <source>
        <dbReference type="EMBL" id="GGL96015.1"/>
    </source>
</evidence>
<dbReference type="Gene3D" id="3.40.50.2300">
    <property type="match status" value="2"/>
</dbReference>
<dbReference type="Pfam" id="PF13458">
    <property type="entry name" value="Peripla_BP_6"/>
    <property type="match status" value="1"/>
</dbReference>
<organism evidence="6 7">
    <name type="scientific">Pseudooceanicola nanhaiensis</name>
    <dbReference type="NCBI Taxonomy" id="375761"/>
    <lineage>
        <taxon>Bacteria</taxon>
        <taxon>Pseudomonadati</taxon>
        <taxon>Pseudomonadota</taxon>
        <taxon>Alphaproteobacteria</taxon>
        <taxon>Rhodobacterales</taxon>
        <taxon>Paracoccaceae</taxon>
        <taxon>Pseudooceanicola</taxon>
    </lineage>
</organism>
<dbReference type="PANTHER" id="PTHR30483:SF6">
    <property type="entry name" value="PERIPLASMIC BINDING PROTEIN OF ABC TRANSPORTER FOR NATURAL AMINO ACIDS"/>
    <property type="match status" value="1"/>
</dbReference>
<dbReference type="InterPro" id="IPR028081">
    <property type="entry name" value="Leu-bd"/>
</dbReference>
<sequence>MFALLKAACKAPKRLIAGLAAAAAVAACAPVNMAGGLSGPAVDPGQPVQVALLVPKGSGAAGDAVLARSLENAARLAMNDLGGVEIDLRVYDTQGNAATAQRVANQAVVEGAKIILGPVYAGNANAAGLAAAQGGVNVLSFSNNASIAGGNVWVLGHTFENTADRLASYAARQGKNRAVIAYSTDVQGQTAANALRSAVKGAGGQIVAEVPHEFSQQGVVNAVPKIKAAVDSAGADALYLTANTAGALPLFSQMLPEQGVTSATTQFIGLTRWDIPAQTLALPGVQGGWFALPDPNRTAQFNARYGSAYGSAPHPIASLAYDGIAAVGALAKQGRGLGARDLTQGAGFQGTGGVFRLLPNGSNERGLAVATIANQRVQVIDPAPRGFGGAGF</sequence>
<keyword evidence="3" id="KW-0029">Amino-acid transport</keyword>
<dbReference type="CDD" id="cd06339">
    <property type="entry name" value="PBP1_YraM_LppC_lipoprotein-like"/>
    <property type="match status" value="1"/>
</dbReference>
<feature type="domain" description="Leucine-binding protein" evidence="5">
    <location>
        <begin position="47"/>
        <end position="371"/>
    </location>
</feature>
<keyword evidence="2 4" id="KW-0732">Signal</keyword>
<evidence type="ECO:0000256" key="1">
    <source>
        <dbReference type="ARBA" id="ARBA00010062"/>
    </source>
</evidence>
<gene>
    <name evidence="6" type="ORF">GCM10011534_17550</name>
</gene>
<dbReference type="InterPro" id="IPR051010">
    <property type="entry name" value="BCAA_transport"/>
</dbReference>
<dbReference type="PROSITE" id="PS51257">
    <property type="entry name" value="PROKAR_LIPOPROTEIN"/>
    <property type="match status" value="1"/>
</dbReference>
<name>A0A917STB8_9RHOB</name>
<proteinExistence type="inferred from homology"/>
<dbReference type="AlphaFoldDB" id="A0A917STB8"/>
<evidence type="ECO:0000256" key="4">
    <source>
        <dbReference type="SAM" id="SignalP"/>
    </source>
</evidence>
<dbReference type="InterPro" id="IPR028082">
    <property type="entry name" value="Peripla_BP_I"/>
</dbReference>
<feature type="signal peptide" evidence="4">
    <location>
        <begin position="1"/>
        <end position="34"/>
    </location>
</feature>
<comment type="caution">
    <text evidence="6">The sequence shown here is derived from an EMBL/GenBank/DDBJ whole genome shotgun (WGS) entry which is preliminary data.</text>
</comment>
<dbReference type="Proteomes" id="UP000649829">
    <property type="component" value="Unassembled WGS sequence"/>
</dbReference>
<evidence type="ECO:0000313" key="7">
    <source>
        <dbReference type="Proteomes" id="UP000649829"/>
    </source>
</evidence>
<reference evidence="6" key="1">
    <citation type="journal article" date="2014" name="Int. J. Syst. Evol. Microbiol.">
        <title>Complete genome sequence of Corynebacterium casei LMG S-19264T (=DSM 44701T), isolated from a smear-ripened cheese.</title>
        <authorList>
            <consortium name="US DOE Joint Genome Institute (JGI-PGF)"/>
            <person name="Walter F."/>
            <person name="Albersmeier A."/>
            <person name="Kalinowski J."/>
            <person name="Ruckert C."/>
        </authorList>
    </citation>
    <scope>NUCLEOTIDE SEQUENCE</scope>
    <source>
        <strain evidence="6">CGMCC 1.6293</strain>
    </source>
</reference>
<protein>
    <submittedName>
        <fullName evidence="6">Penicillin-binding protein activator</fullName>
    </submittedName>
</protein>
<evidence type="ECO:0000259" key="5">
    <source>
        <dbReference type="Pfam" id="PF13458"/>
    </source>
</evidence>